<dbReference type="GO" id="GO:0000162">
    <property type="term" value="P:L-tryptophan biosynthetic process"/>
    <property type="evidence" value="ECO:0007669"/>
    <property type="project" value="TreeGrafter"/>
</dbReference>
<gene>
    <name evidence="2" type="primary">trpE_13</name>
    <name evidence="2" type="ORF">GALL_486210</name>
</gene>
<feature type="domain" description="Chorismate-utilising enzyme C-terminal" evidence="1">
    <location>
        <begin position="1"/>
        <end position="68"/>
    </location>
</feature>
<dbReference type="InterPro" id="IPR043132">
    <property type="entry name" value="BCAT-like_C"/>
</dbReference>
<dbReference type="InterPro" id="IPR043131">
    <property type="entry name" value="BCAT-like_N"/>
</dbReference>
<dbReference type="Gene3D" id="3.20.10.10">
    <property type="entry name" value="D-amino Acid Aminotransferase, subunit A, domain 2"/>
    <property type="match status" value="1"/>
</dbReference>
<dbReference type="GO" id="GO:0004049">
    <property type="term" value="F:anthranilate synthase activity"/>
    <property type="evidence" value="ECO:0007669"/>
    <property type="project" value="UniProtKB-EC"/>
</dbReference>
<dbReference type="Gene3D" id="3.30.470.10">
    <property type="match status" value="1"/>
</dbReference>
<comment type="caution">
    <text evidence="2">The sequence shown here is derived from an EMBL/GenBank/DDBJ whole genome shotgun (WGS) entry which is preliminary data.</text>
</comment>
<dbReference type="EMBL" id="MLJW01004542">
    <property type="protein sequence ID" value="OIQ69776.1"/>
    <property type="molecule type" value="Genomic_DNA"/>
</dbReference>
<dbReference type="GO" id="GO:0046820">
    <property type="term" value="F:4-amino-4-deoxychorismate synthase activity"/>
    <property type="evidence" value="ECO:0007669"/>
    <property type="project" value="TreeGrafter"/>
</dbReference>
<dbReference type="SUPFAM" id="SSF56752">
    <property type="entry name" value="D-aminoacid aminotransferase-like PLP-dependent enzymes"/>
    <property type="match status" value="1"/>
</dbReference>
<evidence type="ECO:0000313" key="2">
    <source>
        <dbReference type="EMBL" id="OIQ69776.1"/>
    </source>
</evidence>
<proteinExistence type="predicted"/>
<dbReference type="PANTHER" id="PTHR11236">
    <property type="entry name" value="AMINOBENZOATE/ANTHRANILATE SYNTHASE"/>
    <property type="match status" value="1"/>
</dbReference>
<dbReference type="EC" id="4.1.3.27" evidence="2"/>
<dbReference type="Pfam" id="PF01063">
    <property type="entry name" value="Aminotran_4"/>
    <property type="match status" value="1"/>
</dbReference>
<organism evidence="2">
    <name type="scientific">mine drainage metagenome</name>
    <dbReference type="NCBI Taxonomy" id="410659"/>
    <lineage>
        <taxon>unclassified sequences</taxon>
        <taxon>metagenomes</taxon>
        <taxon>ecological metagenomes</taxon>
    </lineage>
</organism>
<dbReference type="InterPro" id="IPR019999">
    <property type="entry name" value="Anth_synth_I-like"/>
</dbReference>
<sequence>MQMMKALEPLPRGVYCGAIGVVRPGGHATFSVAIRTVTRRGDNVTCGIGSGITADATAAAEWQEWQHKRGFLERASQGFKLLETLRLQDGEFHLLEAHLQRLAHAAAHFAYPFDEQRVRGALQALAVLHDKDLWRVRLQLDSSGTPQAHAYEQKPTASPVQLVLAAIPFEASSSEFTRFKTTRRRHYEAFAAADPAVFDTLLYNPRGELTECTRGNIAVLLEGQWLTPAQHCGLLAGIGRAHYLARGELKEAVITLADLPRAQAFAFINSLRGWIDAQLQP</sequence>
<dbReference type="Gene3D" id="3.60.120.10">
    <property type="entry name" value="Anthranilate synthase"/>
    <property type="match status" value="1"/>
</dbReference>
<dbReference type="InterPro" id="IPR015890">
    <property type="entry name" value="Chorismate_C"/>
</dbReference>
<dbReference type="InterPro" id="IPR001544">
    <property type="entry name" value="Aminotrans_IV"/>
</dbReference>
<dbReference type="InterPro" id="IPR036038">
    <property type="entry name" value="Aminotransferase-like"/>
</dbReference>
<evidence type="ECO:0000259" key="1">
    <source>
        <dbReference type="Pfam" id="PF00425"/>
    </source>
</evidence>
<keyword evidence="2" id="KW-0456">Lyase</keyword>
<dbReference type="Pfam" id="PF00425">
    <property type="entry name" value="Chorismate_bind"/>
    <property type="match status" value="1"/>
</dbReference>
<reference evidence="2" key="1">
    <citation type="submission" date="2016-10" db="EMBL/GenBank/DDBJ databases">
        <title>Sequence of Gallionella enrichment culture.</title>
        <authorList>
            <person name="Poehlein A."/>
            <person name="Muehling M."/>
            <person name="Daniel R."/>
        </authorList>
    </citation>
    <scope>NUCLEOTIDE SEQUENCE</scope>
</reference>
<dbReference type="InterPro" id="IPR005801">
    <property type="entry name" value="ADC_synthase"/>
</dbReference>
<protein>
    <submittedName>
        <fullName evidence="2">Anthranilate synthase component 1</fullName>
        <ecNumber evidence="2">4.1.3.27</ecNumber>
    </submittedName>
</protein>
<dbReference type="AlphaFoldDB" id="A0A1J5PG67"/>
<accession>A0A1J5PG67</accession>
<dbReference type="PANTHER" id="PTHR11236:SF50">
    <property type="entry name" value="AMINODEOXYCHORISMATE SYNTHASE COMPONENT 1"/>
    <property type="match status" value="1"/>
</dbReference>
<name>A0A1J5PG67_9ZZZZ</name>